<reference evidence="1 2" key="1">
    <citation type="journal article" date="2007" name="Virology">
        <title>Sequence and annotation of the 314-kb MT325 and the 321-kb FR483 viruses that infect Chlorella Pbi.</title>
        <authorList>
            <person name="Fitzgerald L.A."/>
            <person name="Graves M.V."/>
            <person name="Li X."/>
            <person name="Feldblyum T."/>
            <person name="Hartigan J."/>
            <person name="Van Etten J.L."/>
        </authorList>
    </citation>
    <scope>NUCLEOTIDE SEQUENCE [LARGE SCALE GENOMIC DNA]</scope>
    <source>
        <strain evidence="1 2">MT325</strain>
    </source>
</reference>
<gene>
    <name evidence="1" type="primary">m020R</name>
    <name evidence="1" type="ORF">MT325_m020R</name>
</gene>
<protein>
    <submittedName>
        <fullName evidence="1">Uncharacterized protein m020R</fullName>
    </submittedName>
</protein>
<dbReference type="EMBL" id="DQ491001">
    <property type="protein sequence ID" value="ABT13574.1"/>
    <property type="molecule type" value="Genomic_DNA"/>
</dbReference>
<accession>A7ITA0</accession>
<name>A7ITA0_PBCVM</name>
<sequence length="77" mass="8548">MSSWFFPSGSFIFTMILSVSPYMTSEPGRSSIALRDATSIMLRPVAVTDAAIGTHGKNPLLAPRKPYTEFMTTLYER</sequence>
<dbReference type="Proteomes" id="UP000246715">
    <property type="component" value="Segment"/>
</dbReference>
<evidence type="ECO:0000313" key="1">
    <source>
        <dbReference type="EMBL" id="ABT13574.1"/>
    </source>
</evidence>
<organismHost>
    <name type="scientific">Paramecium bursaria</name>
    <dbReference type="NCBI Taxonomy" id="74790"/>
</organismHost>
<evidence type="ECO:0000313" key="2">
    <source>
        <dbReference type="Proteomes" id="UP000246715"/>
    </source>
</evidence>
<proteinExistence type="predicted"/>
<organism evidence="1 2">
    <name type="scientific">Paramecium bursaria Chlorella virus MT325</name>
    <name type="common">PBCV-MT325</name>
    <dbReference type="NCBI Taxonomy" id="346932"/>
    <lineage>
        <taxon>Viruses</taxon>
        <taxon>Varidnaviria</taxon>
        <taxon>Bamfordvirae</taxon>
        <taxon>Nucleocytoviricota</taxon>
        <taxon>Megaviricetes</taxon>
        <taxon>Algavirales</taxon>
        <taxon>Phycodnaviridae</taxon>
        <taxon>Chlorovirus</taxon>
        <taxon>Chlorovirus conductrix</taxon>
        <taxon>Paramecium bursaria Chlorella virus A1</taxon>
    </lineage>
</organism>